<evidence type="ECO:0000313" key="1">
    <source>
        <dbReference type="EMBL" id="HIU30076.1"/>
    </source>
</evidence>
<dbReference type="Pfam" id="PF19777">
    <property type="entry name" value="DUF6263"/>
    <property type="match status" value="1"/>
</dbReference>
<protein>
    <submittedName>
        <fullName evidence="1">Uncharacterized protein</fullName>
    </submittedName>
</protein>
<dbReference type="Proteomes" id="UP000824089">
    <property type="component" value="Unassembled WGS sequence"/>
</dbReference>
<reference evidence="1" key="2">
    <citation type="journal article" date="2021" name="PeerJ">
        <title>Extensive microbial diversity within the chicken gut microbiome revealed by metagenomics and culture.</title>
        <authorList>
            <person name="Gilroy R."/>
            <person name="Ravi A."/>
            <person name="Getino M."/>
            <person name="Pursley I."/>
            <person name="Horton D.L."/>
            <person name="Alikhan N.F."/>
            <person name="Baker D."/>
            <person name="Gharbi K."/>
            <person name="Hall N."/>
            <person name="Watson M."/>
            <person name="Adriaenssens E.M."/>
            <person name="Foster-Nyarko E."/>
            <person name="Jarju S."/>
            <person name="Secka A."/>
            <person name="Antonio M."/>
            <person name="Oren A."/>
            <person name="Chaudhuri R.R."/>
            <person name="La Ragione R."/>
            <person name="Hildebrand F."/>
            <person name="Pallen M.J."/>
        </authorList>
    </citation>
    <scope>NUCLEOTIDE SEQUENCE</scope>
    <source>
        <strain evidence="1">CHK195-4489</strain>
    </source>
</reference>
<dbReference type="AlphaFoldDB" id="A0A9D1I7Y0"/>
<sequence length="277" mass="31219">MDYSRTWTYAQSRTLEFQCVINSAEEIDANVINTVLTQISGSAALEYRKDTCTFAIQEIKVKIGAGEVEFSYDSSQTYTDERDILRNTPFSVLLNQKFVLQFDENGRVSEMEGYDTVTEALDRQAGHSETGYQIKRTFYDYFSEDTLKFLMERMTAQIPFREIAADSEIAAESTNILPYGCDFSTVFQYNGATGSSHDFDLSGSVSAKHEYTGIQFDLTGETTGKMKIYESSGSGSPFREGYEQSNLKGTETYENDGQAVTRKLSLTFSLQYNILNN</sequence>
<accession>A0A9D1I7Y0</accession>
<comment type="caution">
    <text evidence="1">The sequence shown here is derived from an EMBL/GenBank/DDBJ whole genome shotgun (WGS) entry which is preliminary data.</text>
</comment>
<name>A0A9D1I7Y0_9CLOT</name>
<proteinExistence type="predicted"/>
<reference evidence="1" key="1">
    <citation type="submission" date="2020-10" db="EMBL/GenBank/DDBJ databases">
        <authorList>
            <person name="Gilroy R."/>
        </authorList>
    </citation>
    <scope>NUCLEOTIDE SEQUENCE</scope>
    <source>
        <strain evidence="1">CHK195-4489</strain>
    </source>
</reference>
<gene>
    <name evidence="1" type="ORF">IAD50_07265</name>
</gene>
<dbReference type="InterPro" id="IPR046230">
    <property type="entry name" value="DUF6263"/>
</dbReference>
<dbReference type="EMBL" id="DVMM01000153">
    <property type="protein sequence ID" value="HIU30076.1"/>
    <property type="molecule type" value="Genomic_DNA"/>
</dbReference>
<organism evidence="1 2">
    <name type="scientific">Candidatus Egerieisoma faecipullorum</name>
    <dbReference type="NCBI Taxonomy" id="2840963"/>
    <lineage>
        <taxon>Bacteria</taxon>
        <taxon>Bacillati</taxon>
        <taxon>Bacillota</taxon>
        <taxon>Clostridia</taxon>
        <taxon>Eubacteriales</taxon>
        <taxon>Clostridiaceae</taxon>
        <taxon>Clostridiaceae incertae sedis</taxon>
        <taxon>Candidatus Egerieisoma</taxon>
    </lineage>
</organism>
<evidence type="ECO:0000313" key="2">
    <source>
        <dbReference type="Proteomes" id="UP000824089"/>
    </source>
</evidence>